<organism evidence="3 4">
    <name type="scientific">Thanatephorus cucumeris (strain AG1-IB / isolate 7/3/14)</name>
    <name type="common">Lettuce bottom rot fungus</name>
    <name type="synonym">Rhizoctonia solani</name>
    <dbReference type="NCBI Taxonomy" id="1108050"/>
    <lineage>
        <taxon>Eukaryota</taxon>
        <taxon>Fungi</taxon>
        <taxon>Dikarya</taxon>
        <taxon>Basidiomycota</taxon>
        <taxon>Agaricomycotina</taxon>
        <taxon>Agaricomycetes</taxon>
        <taxon>Cantharellales</taxon>
        <taxon>Ceratobasidiaceae</taxon>
        <taxon>Rhizoctonia</taxon>
        <taxon>Rhizoctonia solani AG-1</taxon>
    </lineage>
</organism>
<protein>
    <recommendedName>
        <fullName evidence="5">Alba domain-containing protein</fullName>
    </recommendedName>
</protein>
<dbReference type="EMBL" id="LN679101">
    <property type="protein sequence ID" value="CEL55343.1"/>
    <property type="molecule type" value="Genomic_DNA"/>
</dbReference>
<dbReference type="AlphaFoldDB" id="A0A0B7FGL2"/>
<reference evidence="3 4" key="1">
    <citation type="submission" date="2014-11" db="EMBL/GenBank/DDBJ databases">
        <authorList>
            <person name="Wibberg Daniel"/>
        </authorList>
    </citation>
    <scope>NUCLEOTIDE SEQUENCE [LARGE SCALE GENOMIC DNA]</scope>
    <source>
        <strain evidence="3">Rhizoctonia solani AG1-IB 7/3/14</strain>
    </source>
</reference>
<evidence type="ECO:0000313" key="3">
    <source>
        <dbReference type="EMBL" id="CEL55343.1"/>
    </source>
</evidence>
<evidence type="ECO:0008006" key="5">
    <source>
        <dbReference type="Google" id="ProtNLM"/>
    </source>
</evidence>
<feature type="signal peptide" evidence="2">
    <location>
        <begin position="1"/>
        <end position="21"/>
    </location>
</feature>
<accession>A0A0B7FGL2</accession>
<sequence length="279" mass="30224">MIMSLSLAGVCVAVQSSGVGAVAIVVRCGVASTTGCVPAIIQLRHLHHCFGLWPNAVQAPIAMEPTSTGDDTSPHSMRIASHGKISLLVDFALKFLKENPTRPLVLHTLPHKHEEEGTESSEPDSKKRKIGPSTTNVARLISVVEIIKREFKDGSLHQYNEIGCLNAPSSRPGGAEVPSEPGAERQAALQKAVEGKNYLPIQHTPYMKITLSRTVLPESQVPNTTYQLPVVKKQSRGVRKRSNRRTKRGNVSSEAGSNNSTREDIDDNTNDDAMDIVPT</sequence>
<feature type="chain" id="PRO_5002127229" description="Alba domain-containing protein" evidence="2">
    <location>
        <begin position="22"/>
        <end position="279"/>
    </location>
</feature>
<feature type="compositionally biased region" description="Basic residues" evidence="1">
    <location>
        <begin position="233"/>
        <end position="248"/>
    </location>
</feature>
<dbReference type="Proteomes" id="UP000059188">
    <property type="component" value="Unassembled WGS sequence"/>
</dbReference>
<keyword evidence="4" id="KW-1185">Reference proteome</keyword>
<dbReference type="OrthoDB" id="424402at2759"/>
<name>A0A0B7FGL2_THACB</name>
<keyword evidence="2" id="KW-0732">Signal</keyword>
<evidence type="ECO:0000256" key="2">
    <source>
        <dbReference type="SAM" id="SignalP"/>
    </source>
</evidence>
<proteinExistence type="predicted"/>
<feature type="compositionally biased region" description="Polar residues" evidence="1">
    <location>
        <begin position="249"/>
        <end position="260"/>
    </location>
</feature>
<feature type="region of interest" description="Disordered" evidence="1">
    <location>
        <begin position="107"/>
        <end position="133"/>
    </location>
</feature>
<evidence type="ECO:0000256" key="1">
    <source>
        <dbReference type="SAM" id="MobiDB-lite"/>
    </source>
</evidence>
<gene>
    <name evidence="3" type="ORF">RSOLAG1IB_01353</name>
</gene>
<evidence type="ECO:0000313" key="4">
    <source>
        <dbReference type="Proteomes" id="UP000059188"/>
    </source>
</evidence>
<feature type="region of interest" description="Disordered" evidence="1">
    <location>
        <begin position="232"/>
        <end position="279"/>
    </location>
</feature>
<dbReference type="STRING" id="1108050.A0A0B7FGL2"/>
<feature type="compositionally biased region" description="Acidic residues" evidence="1">
    <location>
        <begin position="264"/>
        <end position="279"/>
    </location>
</feature>